<dbReference type="NCBIfam" id="TIGR00656">
    <property type="entry name" value="asp_kin_monofn"/>
    <property type="match status" value="1"/>
</dbReference>
<dbReference type="UniPathway" id="UPA00051">
    <property type="reaction ID" value="UER00462"/>
</dbReference>
<evidence type="ECO:0000313" key="16">
    <source>
        <dbReference type="Proteomes" id="UP000825009"/>
    </source>
</evidence>
<dbReference type="EC" id="2.7.2.4" evidence="12"/>
<evidence type="ECO:0000313" key="15">
    <source>
        <dbReference type="EMBL" id="QXT40907.1"/>
    </source>
</evidence>
<dbReference type="PANTHER" id="PTHR21499">
    <property type="entry name" value="ASPARTATE KINASE"/>
    <property type="match status" value="1"/>
</dbReference>
<dbReference type="InterPro" id="IPR001341">
    <property type="entry name" value="Asp_kinase"/>
</dbReference>
<dbReference type="CDD" id="cd04261">
    <property type="entry name" value="AAK_AKii-LysC-BS"/>
    <property type="match status" value="1"/>
</dbReference>
<dbReference type="InterPro" id="IPR002912">
    <property type="entry name" value="ACT_dom"/>
</dbReference>
<dbReference type="GO" id="GO:0004072">
    <property type="term" value="F:aspartate kinase activity"/>
    <property type="evidence" value="ECO:0007669"/>
    <property type="project" value="UniProtKB-EC"/>
</dbReference>
<evidence type="ECO:0000259" key="14">
    <source>
        <dbReference type="PROSITE" id="PS51671"/>
    </source>
</evidence>
<dbReference type="GO" id="GO:0009089">
    <property type="term" value="P:lysine biosynthetic process via diaminopimelate"/>
    <property type="evidence" value="ECO:0007669"/>
    <property type="project" value="InterPro"/>
</dbReference>
<comment type="catalytic activity">
    <reaction evidence="11 12">
        <text>L-aspartate + ATP = 4-phospho-L-aspartate + ADP</text>
        <dbReference type="Rhea" id="RHEA:23776"/>
        <dbReference type="ChEBI" id="CHEBI:29991"/>
        <dbReference type="ChEBI" id="CHEBI:30616"/>
        <dbReference type="ChEBI" id="CHEBI:57535"/>
        <dbReference type="ChEBI" id="CHEBI:456216"/>
        <dbReference type="EC" id="2.7.2.4"/>
    </reaction>
</comment>
<accession>A0A8F6U034</accession>
<dbReference type="NCBIfam" id="NF005155">
    <property type="entry name" value="PRK06635.1-4"/>
    <property type="match status" value="1"/>
</dbReference>
<dbReference type="FunFam" id="3.40.1160.10:FF:000002">
    <property type="entry name" value="Aspartokinase"/>
    <property type="match status" value="1"/>
</dbReference>
<dbReference type="Pfam" id="PF22468">
    <property type="entry name" value="ACT_9"/>
    <property type="match status" value="1"/>
</dbReference>
<evidence type="ECO:0000256" key="5">
    <source>
        <dbReference type="ARBA" id="ARBA00022605"/>
    </source>
</evidence>
<evidence type="ECO:0000256" key="7">
    <source>
        <dbReference type="ARBA" id="ARBA00022741"/>
    </source>
</evidence>
<gene>
    <name evidence="15" type="ORF">KYE46_06690</name>
</gene>
<evidence type="ECO:0000256" key="12">
    <source>
        <dbReference type="RuleBase" id="RU003448"/>
    </source>
</evidence>
<keyword evidence="9" id="KW-0067">ATP-binding</keyword>
<dbReference type="GO" id="GO:0005829">
    <property type="term" value="C:cytosol"/>
    <property type="evidence" value="ECO:0007669"/>
    <property type="project" value="TreeGrafter"/>
</dbReference>
<dbReference type="GO" id="GO:0009090">
    <property type="term" value="P:homoserine biosynthetic process"/>
    <property type="evidence" value="ECO:0007669"/>
    <property type="project" value="TreeGrafter"/>
</dbReference>
<dbReference type="NCBIfam" id="NF005154">
    <property type="entry name" value="PRK06635.1-2"/>
    <property type="match status" value="1"/>
</dbReference>
<sequence length="412" mass="44269">MPLLVMKFGGTSVATLDRIRRAAKRVGREVANGYDVIVIVSAMSGETNKLVGYVEETGQFYDAREYDAVVSSGENVTAGLMALTLQEMDVPARSWQGWQVPLLTTDAHASARIEEIPTTNLNTKFDEGMRVAVVAGFQGISPEGRITTLGRGGSDTTAVAFAAAFGAERCDIYTDVDGVYTTDPRITTKARKLDRIAFEEMLELASLGAKVLQTRSVELAMRYNVRLRVLSSFEEPSDDAGTLVCPEEEIMESNVVAGVAYSRDEAKMTLQSVEDRPGIAAAIFGPLSQAGVNVDMIVQNISDGGITDMTFSCPVGEVARAEKAMADAKDAGDINFASLIADTDVAKVSIVGIGMRSHAGVAAKMFQTLRDEGVNIKVITTSEIKVSVLIDRKYMELAVQALHDAFELEKAA</sequence>
<dbReference type="EMBL" id="CP079194">
    <property type="protein sequence ID" value="QXT40907.1"/>
    <property type="molecule type" value="Genomic_DNA"/>
</dbReference>
<evidence type="ECO:0000256" key="4">
    <source>
        <dbReference type="ARBA" id="ARBA00010122"/>
    </source>
</evidence>
<evidence type="ECO:0000256" key="8">
    <source>
        <dbReference type="ARBA" id="ARBA00022777"/>
    </source>
</evidence>
<dbReference type="InterPro" id="IPR001048">
    <property type="entry name" value="Asp/Glu/Uridylate_kinase"/>
</dbReference>
<evidence type="ECO:0000256" key="6">
    <source>
        <dbReference type="ARBA" id="ARBA00022679"/>
    </source>
</evidence>
<dbReference type="RefSeq" id="WP_219004351.1">
    <property type="nucleotide sequence ID" value="NZ_CP079194.1"/>
</dbReference>
<dbReference type="KEGG" id="gce:KYE46_06690"/>
<dbReference type="GO" id="GO:0005524">
    <property type="term" value="F:ATP binding"/>
    <property type="evidence" value="ECO:0007669"/>
    <property type="project" value="UniProtKB-KW"/>
</dbReference>
<proteinExistence type="inferred from homology"/>
<dbReference type="AlphaFoldDB" id="A0A8F6U034"/>
<organism evidence="15 16">
    <name type="scientific">Gymnodinialimonas ceratoperidinii</name>
    <dbReference type="NCBI Taxonomy" id="2856823"/>
    <lineage>
        <taxon>Bacteria</taxon>
        <taxon>Pseudomonadati</taxon>
        <taxon>Pseudomonadota</taxon>
        <taxon>Alphaproteobacteria</taxon>
        <taxon>Rhodobacterales</taxon>
        <taxon>Paracoccaceae</taxon>
        <taxon>Gymnodinialimonas</taxon>
    </lineage>
</organism>
<comment type="pathway">
    <text evidence="2 13">Amino-acid biosynthesis; L-methionine biosynthesis via de novo pathway; L-homoserine from L-aspartate: step 1/3.</text>
</comment>
<evidence type="ECO:0000256" key="11">
    <source>
        <dbReference type="ARBA" id="ARBA00047872"/>
    </source>
</evidence>
<reference evidence="15 16" key="1">
    <citation type="submission" date="2021-07" db="EMBL/GenBank/DDBJ databases">
        <title>A novel Jannaschia species isolated from marine dinoflagellate Ceratoperidinium margalefii.</title>
        <authorList>
            <person name="Jiang Y."/>
            <person name="Li Z."/>
        </authorList>
    </citation>
    <scope>NUCLEOTIDE SEQUENCE [LARGE SCALE GENOMIC DNA]</scope>
    <source>
        <strain evidence="15 16">J12C1-MA-4</strain>
    </source>
</reference>
<dbReference type="PROSITE" id="PS51671">
    <property type="entry name" value="ACT"/>
    <property type="match status" value="1"/>
</dbReference>
<dbReference type="GO" id="GO:0009088">
    <property type="term" value="P:threonine biosynthetic process"/>
    <property type="evidence" value="ECO:0007669"/>
    <property type="project" value="UniProtKB-UniPathway"/>
</dbReference>
<dbReference type="Proteomes" id="UP000825009">
    <property type="component" value="Chromosome"/>
</dbReference>
<dbReference type="PIRSF" id="PIRSF000726">
    <property type="entry name" value="Asp_kin"/>
    <property type="match status" value="1"/>
</dbReference>
<dbReference type="Pfam" id="PF00696">
    <property type="entry name" value="AA_kinase"/>
    <property type="match status" value="1"/>
</dbReference>
<keyword evidence="10" id="KW-0457">Lysine biosynthesis</keyword>
<comment type="similarity">
    <text evidence="4 12">Belongs to the aspartokinase family.</text>
</comment>
<keyword evidence="16" id="KW-1185">Reference proteome</keyword>
<evidence type="ECO:0000256" key="10">
    <source>
        <dbReference type="ARBA" id="ARBA00023154"/>
    </source>
</evidence>
<keyword evidence="5 13" id="KW-0028">Amino-acid biosynthesis</keyword>
<dbReference type="Pfam" id="PF01842">
    <property type="entry name" value="ACT"/>
    <property type="match status" value="1"/>
</dbReference>
<dbReference type="CDD" id="cd04913">
    <property type="entry name" value="ACT_AKii-LysC-BS-like_1"/>
    <property type="match status" value="1"/>
</dbReference>
<dbReference type="InterPro" id="IPR005260">
    <property type="entry name" value="Asp_kin_monofn"/>
</dbReference>
<dbReference type="InterPro" id="IPR041740">
    <property type="entry name" value="AKii-LysC-BS"/>
</dbReference>
<name>A0A8F6U034_9RHOB</name>
<evidence type="ECO:0000256" key="3">
    <source>
        <dbReference type="ARBA" id="ARBA00005139"/>
    </source>
</evidence>
<keyword evidence="8 12" id="KW-0418">Kinase</keyword>
<evidence type="ECO:0000256" key="1">
    <source>
        <dbReference type="ARBA" id="ARBA00004766"/>
    </source>
</evidence>
<feature type="domain" description="ACT" evidence="14">
    <location>
        <begin position="268"/>
        <end position="353"/>
    </location>
</feature>
<dbReference type="InterPro" id="IPR018042">
    <property type="entry name" value="Aspartate_kinase_CS"/>
</dbReference>
<evidence type="ECO:0000256" key="2">
    <source>
        <dbReference type="ARBA" id="ARBA00004986"/>
    </source>
</evidence>
<protein>
    <recommendedName>
        <fullName evidence="12">Aspartokinase</fullName>
        <ecNumber evidence="12">2.7.2.4</ecNumber>
    </recommendedName>
</protein>
<evidence type="ECO:0000256" key="13">
    <source>
        <dbReference type="RuleBase" id="RU004249"/>
    </source>
</evidence>
<dbReference type="NCBIfam" id="TIGR00657">
    <property type="entry name" value="asp_kinases"/>
    <property type="match status" value="1"/>
</dbReference>
<keyword evidence="7" id="KW-0547">Nucleotide-binding</keyword>
<evidence type="ECO:0000256" key="9">
    <source>
        <dbReference type="ARBA" id="ARBA00022840"/>
    </source>
</evidence>
<dbReference type="UniPathway" id="UPA00050">
    <property type="reaction ID" value="UER00461"/>
</dbReference>
<dbReference type="PANTHER" id="PTHR21499:SF3">
    <property type="entry name" value="ASPARTOKINASE"/>
    <property type="match status" value="1"/>
</dbReference>
<keyword evidence="6 12" id="KW-0808">Transferase</keyword>
<dbReference type="CDD" id="cd04923">
    <property type="entry name" value="ACT_AK-LysC-DapG-like_2"/>
    <property type="match status" value="1"/>
</dbReference>
<dbReference type="PROSITE" id="PS00324">
    <property type="entry name" value="ASPARTOKINASE"/>
    <property type="match status" value="1"/>
</dbReference>
<dbReference type="InterPro" id="IPR054352">
    <property type="entry name" value="ACT_Aspartokinase"/>
</dbReference>
<comment type="pathway">
    <text evidence="3 13">Amino-acid biosynthesis; L-threonine biosynthesis; L-threonine from L-aspartate: step 1/5.</text>
</comment>
<dbReference type="FunFam" id="3.30.2130.10:FF:000002">
    <property type="entry name" value="Aspartokinase"/>
    <property type="match status" value="1"/>
</dbReference>
<comment type="pathway">
    <text evidence="1 13">Amino-acid biosynthesis; L-lysine biosynthesis via DAP pathway; (S)-tetrahydrodipicolinate from L-aspartate: step 1/4.</text>
</comment>